<sequence>MAATLIMAQSAWHNFLGKPLFPTLFGDAHVANFLFPTNISNATLPNPDNEFW</sequence>
<gene>
    <name evidence="1" type="ORF">Cflav_PD5639</name>
</gene>
<comment type="caution">
    <text evidence="1">The sequence shown here is derived from an EMBL/GenBank/DDBJ whole genome shotgun (WGS) entry which is preliminary data.</text>
</comment>
<reference evidence="1 2" key="1">
    <citation type="journal article" date="2011" name="J. Bacteriol.">
        <title>Genome sequence of 'Pedosphaera parvula' Ellin514, an aerobic Verrucomicrobial isolate from pasture soil.</title>
        <authorList>
            <person name="Kant R."/>
            <person name="van Passel M.W."/>
            <person name="Sangwan P."/>
            <person name="Palva A."/>
            <person name="Lucas S."/>
            <person name="Copeland A."/>
            <person name="Lapidus A."/>
            <person name="Glavina Del Rio T."/>
            <person name="Dalin E."/>
            <person name="Tice H."/>
            <person name="Bruce D."/>
            <person name="Goodwin L."/>
            <person name="Pitluck S."/>
            <person name="Chertkov O."/>
            <person name="Larimer F.W."/>
            <person name="Land M.L."/>
            <person name="Hauser L."/>
            <person name="Brettin T.S."/>
            <person name="Detter J.C."/>
            <person name="Han S."/>
            <person name="de Vos W.M."/>
            <person name="Janssen P.H."/>
            <person name="Smidt H."/>
        </authorList>
    </citation>
    <scope>NUCLEOTIDE SEQUENCE [LARGE SCALE GENOMIC DNA]</scope>
    <source>
        <strain evidence="1 2">Ellin514</strain>
    </source>
</reference>
<dbReference type="EMBL" id="ABOX02000002">
    <property type="protein sequence ID" value="EEF63004.1"/>
    <property type="molecule type" value="Genomic_DNA"/>
</dbReference>
<dbReference type="Proteomes" id="UP000003688">
    <property type="component" value="Unassembled WGS sequence"/>
</dbReference>
<name>B9XAG9_PEDPL</name>
<protein>
    <submittedName>
        <fullName evidence="1">Uncharacterized protein</fullName>
    </submittedName>
</protein>
<evidence type="ECO:0000313" key="2">
    <source>
        <dbReference type="Proteomes" id="UP000003688"/>
    </source>
</evidence>
<dbReference type="STRING" id="320771.Cflav_PD5639"/>
<dbReference type="AlphaFoldDB" id="B9XAG9"/>
<organism evidence="1 2">
    <name type="scientific">Pedosphaera parvula (strain Ellin514)</name>
    <dbReference type="NCBI Taxonomy" id="320771"/>
    <lineage>
        <taxon>Bacteria</taxon>
        <taxon>Pseudomonadati</taxon>
        <taxon>Verrucomicrobiota</taxon>
        <taxon>Pedosphaerae</taxon>
        <taxon>Pedosphaerales</taxon>
        <taxon>Pedosphaeraceae</taxon>
        <taxon>Pedosphaera</taxon>
    </lineage>
</organism>
<accession>B9XAG9</accession>
<evidence type="ECO:0000313" key="1">
    <source>
        <dbReference type="EMBL" id="EEF63004.1"/>
    </source>
</evidence>
<keyword evidence="2" id="KW-1185">Reference proteome</keyword>
<proteinExistence type="predicted"/>